<evidence type="ECO:0000313" key="2">
    <source>
        <dbReference type="Proteomes" id="UP000475862"/>
    </source>
</evidence>
<keyword evidence="2" id="KW-1185">Reference proteome</keyword>
<dbReference type="OrthoDB" id="10000497at2759"/>
<dbReference type="AlphaFoldDB" id="A0A6G0TEU5"/>
<organism evidence="1 2">
    <name type="scientific">Aphis glycines</name>
    <name type="common">Soybean aphid</name>
    <dbReference type="NCBI Taxonomy" id="307491"/>
    <lineage>
        <taxon>Eukaryota</taxon>
        <taxon>Metazoa</taxon>
        <taxon>Ecdysozoa</taxon>
        <taxon>Arthropoda</taxon>
        <taxon>Hexapoda</taxon>
        <taxon>Insecta</taxon>
        <taxon>Pterygota</taxon>
        <taxon>Neoptera</taxon>
        <taxon>Paraneoptera</taxon>
        <taxon>Hemiptera</taxon>
        <taxon>Sternorrhyncha</taxon>
        <taxon>Aphidomorpha</taxon>
        <taxon>Aphidoidea</taxon>
        <taxon>Aphididae</taxon>
        <taxon>Aphidini</taxon>
        <taxon>Aphis</taxon>
        <taxon>Aphis</taxon>
    </lineage>
</organism>
<evidence type="ECO:0000313" key="1">
    <source>
        <dbReference type="EMBL" id="KAE9531666.1"/>
    </source>
</evidence>
<accession>A0A6G0TEU5</accession>
<protein>
    <submittedName>
        <fullName evidence="1">Uncharacterized protein</fullName>
    </submittedName>
</protein>
<gene>
    <name evidence="1" type="ORF">AGLY_010872</name>
</gene>
<comment type="caution">
    <text evidence="1">The sequence shown here is derived from an EMBL/GenBank/DDBJ whole genome shotgun (WGS) entry which is preliminary data.</text>
</comment>
<dbReference type="EMBL" id="VYZN01000041">
    <property type="protein sequence ID" value="KAE9531666.1"/>
    <property type="molecule type" value="Genomic_DNA"/>
</dbReference>
<sequence>MTQPAKTIFDEAWAAVLSSNKSEEEASIDIERYNFLVRELKKLKVKYASGETKTPFDYWFLQKYNIVIMESREWLVKPSSRKNASRFLKYVIVEDLFDVLHEAHQSIDHGTFDEMLVLLSNKYCNVSSEAVKTYMKLCQYCTNRDAMLQETLRIGLEQQELQPILPSLPSDVSDSYFSAHFEFINMHQNTCDGYAYIMVHWYLSNLFINLVPLHNIEPKNVATGLLDIYSTFGIPNFINAPFDVTYIYSVIKHINSVWQGAKSMVFRNSNDVENIHYDTSIMQHIIELCVNDADFQINWPLKLKYLQFKMNNQIKPGSDVSPCQEMFNMIGRRM</sequence>
<proteinExistence type="predicted"/>
<dbReference type="Proteomes" id="UP000475862">
    <property type="component" value="Unassembled WGS sequence"/>
</dbReference>
<name>A0A6G0TEU5_APHGL</name>
<reference evidence="1 2" key="1">
    <citation type="submission" date="2019-08" db="EMBL/GenBank/DDBJ databases">
        <title>The genome of the soybean aphid Biotype 1, its phylome, world population structure and adaptation to the North American continent.</title>
        <authorList>
            <person name="Giordano R."/>
            <person name="Donthu R.K."/>
            <person name="Hernandez A.G."/>
            <person name="Wright C.L."/>
            <person name="Zimin A.V."/>
        </authorList>
    </citation>
    <scope>NUCLEOTIDE SEQUENCE [LARGE SCALE GENOMIC DNA]</scope>
    <source>
        <tissue evidence="1">Whole aphids</tissue>
    </source>
</reference>